<dbReference type="Pfam" id="PF01676">
    <property type="entry name" value="Metalloenzyme"/>
    <property type="match status" value="1"/>
</dbReference>
<dbReference type="GO" id="GO:0005829">
    <property type="term" value="C:cytosol"/>
    <property type="evidence" value="ECO:0007669"/>
    <property type="project" value="TreeGrafter"/>
</dbReference>
<reference evidence="18" key="2">
    <citation type="submission" date="2016-03" db="EMBL/GenBank/DDBJ databases">
        <authorList>
            <person name="Loux Valentin"/>
        </authorList>
    </citation>
    <scope>NUCLEOTIDE SEQUENCE [LARGE SCALE GENOMIC DNA]</scope>
    <source>
        <strain evidence="18">C1</strain>
    </source>
</reference>
<evidence type="ECO:0000256" key="1">
    <source>
        <dbReference type="ARBA" id="ARBA00000370"/>
    </source>
</evidence>
<reference evidence="16" key="3">
    <citation type="submission" date="2016-03" db="EMBL/GenBank/DDBJ databases">
        <authorList>
            <person name="Loux V."/>
        </authorList>
    </citation>
    <scope>NUCLEOTIDE SEQUENCE</scope>
    <source>
        <strain evidence="16">C1</strain>
    </source>
</reference>
<dbReference type="PIRSF" id="PIRSF001492">
    <property type="entry name" value="IPGAM"/>
    <property type="match status" value="1"/>
</dbReference>
<feature type="binding site" evidence="8 11">
    <location>
        <position position="181"/>
    </location>
    <ligand>
        <name>substrate</name>
    </ligand>
</feature>
<dbReference type="CDD" id="cd16010">
    <property type="entry name" value="iPGM"/>
    <property type="match status" value="1"/>
</dbReference>
<gene>
    <name evidence="8 15" type="primary">gpmI</name>
    <name evidence="16" type="synonym">gpmI_1</name>
    <name evidence="16" type="ORF">ANAPC1_00600</name>
    <name evidence="15" type="ORF">ANAPHAGO_00967</name>
</gene>
<dbReference type="InterPro" id="IPR005995">
    <property type="entry name" value="Pgm_bpd_ind"/>
</dbReference>
<evidence type="ECO:0000313" key="15">
    <source>
        <dbReference type="EMBL" id="CEG20414.1"/>
    </source>
</evidence>
<keyword evidence="5 8" id="KW-0324">Glycolysis</keyword>
<evidence type="ECO:0000256" key="9">
    <source>
        <dbReference type="NCBIfam" id="TIGR01307"/>
    </source>
</evidence>
<comment type="pathway">
    <text evidence="2 8">Carbohydrate degradation; glycolysis; pyruvate from D-glyceraldehyde 3-phosphate: step 3/5.</text>
</comment>
<dbReference type="PANTHER" id="PTHR31637:SF0">
    <property type="entry name" value="2,3-BISPHOSPHOGLYCERATE-INDEPENDENT PHOSPHOGLYCERATE MUTASE"/>
    <property type="match status" value="1"/>
</dbReference>
<dbReference type="SUPFAM" id="SSF53649">
    <property type="entry name" value="Alkaline phosphatase-like"/>
    <property type="match status" value="1"/>
</dbReference>
<feature type="binding site" evidence="8 12">
    <location>
        <position position="388"/>
    </location>
    <ligand>
        <name>Mn(2+)</name>
        <dbReference type="ChEBI" id="CHEBI:29035"/>
        <label>1</label>
    </ligand>
</feature>
<proteinExistence type="inferred from homology"/>
<dbReference type="GO" id="GO:0006007">
    <property type="term" value="P:glucose catabolic process"/>
    <property type="evidence" value="ECO:0007669"/>
    <property type="project" value="InterPro"/>
</dbReference>
<dbReference type="PANTHER" id="PTHR31637">
    <property type="entry name" value="2,3-BISPHOSPHOGLYCERATE-INDEPENDENT PHOSPHOGLYCERATE MUTASE"/>
    <property type="match status" value="1"/>
</dbReference>
<dbReference type="Proteomes" id="UP000078419">
    <property type="component" value="Unassembled WGS sequence"/>
</dbReference>
<keyword evidence="7 8" id="KW-0413">Isomerase</keyword>
<evidence type="ECO:0000256" key="5">
    <source>
        <dbReference type="ARBA" id="ARBA00023152"/>
    </source>
</evidence>
<feature type="binding site" evidence="8 11">
    <location>
        <position position="317"/>
    </location>
    <ligand>
        <name>substrate</name>
    </ligand>
</feature>
<dbReference type="GO" id="GO:0030145">
    <property type="term" value="F:manganese ion binding"/>
    <property type="evidence" value="ECO:0007669"/>
    <property type="project" value="UniProtKB-UniRule"/>
</dbReference>
<dbReference type="InterPro" id="IPR006124">
    <property type="entry name" value="Metalloenzyme"/>
</dbReference>
<dbReference type="EC" id="5.4.2.12" evidence="8 9"/>
<feature type="binding site" evidence="8 12">
    <location>
        <position position="62"/>
    </location>
    <ligand>
        <name>Mn(2+)</name>
        <dbReference type="ChEBI" id="CHEBI:29035"/>
        <label>2</label>
    </ligand>
</feature>
<evidence type="ECO:0000259" key="14">
    <source>
        <dbReference type="Pfam" id="PF06415"/>
    </source>
</evidence>
<dbReference type="Pfam" id="PF06415">
    <property type="entry name" value="iPGM_N"/>
    <property type="match status" value="1"/>
</dbReference>
<evidence type="ECO:0000256" key="10">
    <source>
        <dbReference type="PIRSR" id="PIRSR001492-1"/>
    </source>
</evidence>
<dbReference type="InterPro" id="IPR011258">
    <property type="entry name" value="BPG-indep_PGM_N"/>
</dbReference>
<dbReference type="HAMAP" id="MF_01038">
    <property type="entry name" value="GpmI"/>
    <property type="match status" value="1"/>
</dbReference>
<evidence type="ECO:0000256" key="3">
    <source>
        <dbReference type="ARBA" id="ARBA00008819"/>
    </source>
</evidence>
<evidence type="ECO:0000256" key="12">
    <source>
        <dbReference type="PIRSR" id="PIRSR001492-3"/>
    </source>
</evidence>
<dbReference type="SUPFAM" id="SSF64158">
    <property type="entry name" value="2,3-Bisphosphoglycerate-independent phosphoglycerate mutase, substrate-binding domain"/>
    <property type="match status" value="1"/>
</dbReference>
<comment type="function">
    <text evidence="8">Catalyzes the interconversion of 2-phosphoglycerate and 3-phosphoglycerate.</text>
</comment>
<dbReference type="GO" id="GO:0004619">
    <property type="term" value="F:phosphoglycerate mutase activity"/>
    <property type="evidence" value="ECO:0007669"/>
    <property type="project" value="UniProtKB-UniRule"/>
</dbReference>
<sequence length="496" mass="53972">MSGSNVVLCILDGWGNGSGGRYDAIHAAYTPFWDTVVSCCPMSSLSASGTDVGLPSGQVGNSEVGHISIGCGRIVLQDLLRINLEINEVHKNPKLLDFVRDIQAKGGVCHMIGLLSDGGVHSLQAHMETIIEVITGFGIKVFIHVILDGRDVPPRSAEKYIGMLNAKIEHLNAEIATVAGRYYAMDRDNRLDRTCKAYDAIAYATGPRSGSAMEALEKSYNSGVTDEFMVPTVIGDYDGMGAEDGVLFTNFRNDRVLQLLGMLLHRFPEVSNVLGMRQYSEKMRIASLFPPREIHRSLGEVISERGLKQLRIAETEKFAHVTFFFNGGREEPFTGEDRIIIPSPDVSTYDLKPEMSAVEITDSLVERINSQQYALTVVNYANADMVGHTGNMEAAKKAVTTVDSCLQRVFYAAVNAGAVMLITADHGNAEKMFDVQNDSPFTAHTSSMVPFVVCNADGDISLSDGRLCDVAPTVLDLMNIPQPSDMTGCSLITRNS</sequence>
<evidence type="ECO:0000313" key="18">
    <source>
        <dbReference type="Proteomes" id="UP000078419"/>
    </source>
</evidence>
<comment type="subunit">
    <text evidence="8">Monomer.</text>
</comment>
<feature type="binding site" evidence="8 11">
    <location>
        <begin position="252"/>
        <end position="255"/>
    </location>
    <ligand>
        <name>substrate</name>
    </ligand>
</feature>
<comment type="cofactor">
    <cofactor evidence="8">
        <name>Mn(2+)</name>
        <dbReference type="ChEBI" id="CHEBI:29035"/>
    </cofactor>
    <text evidence="8">Binds 2 manganese ions per subunit.</text>
</comment>
<dbReference type="EMBL" id="FLLR01000018">
    <property type="protein sequence ID" value="SBO14253.1"/>
    <property type="molecule type" value="Genomic_DNA"/>
</dbReference>
<keyword evidence="6 8" id="KW-0464">Manganese</keyword>
<comment type="catalytic activity">
    <reaction evidence="1 8">
        <text>(2R)-2-phosphoglycerate = (2R)-3-phosphoglycerate</text>
        <dbReference type="Rhea" id="RHEA:15901"/>
        <dbReference type="ChEBI" id="CHEBI:58272"/>
        <dbReference type="ChEBI" id="CHEBI:58289"/>
        <dbReference type="EC" id="5.4.2.12"/>
    </reaction>
</comment>
<feature type="binding site" evidence="8 12">
    <location>
        <position position="444"/>
    </location>
    <ligand>
        <name>Mn(2+)</name>
        <dbReference type="ChEBI" id="CHEBI:29035"/>
        <label>1</label>
    </ligand>
</feature>
<dbReference type="NCBIfam" id="TIGR01307">
    <property type="entry name" value="pgm_bpd_ind"/>
    <property type="match status" value="1"/>
</dbReference>
<evidence type="ECO:0000256" key="4">
    <source>
        <dbReference type="ARBA" id="ARBA00022723"/>
    </source>
</evidence>
<evidence type="ECO:0000256" key="2">
    <source>
        <dbReference type="ARBA" id="ARBA00004798"/>
    </source>
</evidence>
<dbReference type="RefSeq" id="WP_044142590.1">
    <property type="nucleotide sequence ID" value="NZ_CCXQ01000013.1"/>
</dbReference>
<feature type="binding site" evidence="8 11">
    <location>
        <position position="187"/>
    </location>
    <ligand>
        <name>substrate</name>
    </ligand>
</feature>
<feature type="binding site" evidence="8 12">
    <location>
        <position position="12"/>
    </location>
    <ligand>
        <name>Mn(2+)</name>
        <dbReference type="ChEBI" id="CHEBI:29035"/>
        <label>2</label>
    </ligand>
</feature>
<evidence type="ECO:0000313" key="16">
    <source>
        <dbReference type="EMBL" id="SBO14253.1"/>
    </source>
</evidence>
<name>A0A098EDN1_ANAPH</name>
<evidence type="ECO:0000256" key="11">
    <source>
        <dbReference type="PIRSR" id="PIRSR001492-2"/>
    </source>
</evidence>
<comment type="similarity">
    <text evidence="3 8">Belongs to the BPG-independent phosphoglycerate mutase family.</text>
</comment>
<feature type="binding site" evidence="8 12">
    <location>
        <position position="425"/>
    </location>
    <ligand>
        <name>Mn(2+)</name>
        <dbReference type="ChEBI" id="CHEBI:29035"/>
        <label>2</label>
    </ligand>
</feature>
<feature type="binding site" evidence="8 12">
    <location>
        <position position="384"/>
    </location>
    <ligand>
        <name>Mn(2+)</name>
        <dbReference type="ChEBI" id="CHEBI:29035"/>
        <label>1</label>
    </ligand>
</feature>
<accession>A0A098EDN1</accession>
<organism evidence="15 17">
    <name type="scientific">Anaplasma phagocytophilum</name>
    <name type="common">Ehrlichia phagocytophila</name>
    <dbReference type="NCBI Taxonomy" id="948"/>
    <lineage>
        <taxon>Bacteria</taxon>
        <taxon>Pseudomonadati</taxon>
        <taxon>Pseudomonadota</taxon>
        <taxon>Alphaproteobacteria</taxon>
        <taxon>Rickettsiales</taxon>
        <taxon>Anaplasmataceae</taxon>
        <taxon>Anaplasma</taxon>
        <taxon>phagocytophilum group</taxon>
    </lineage>
</organism>
<dbReference type="EMBL" id="CCXQ01000013">
    <property type="protein sequence ID" value="CEG20414.1"/>
    <property type="molecule type" value="Genomic_DNA"/>
</dbReference>
<feature type="binding site" evidence="8 12">
    <location>
        <position position="426"/>
    </location>
    <ligand>
        <name>Mn(2+)</name>
        <dbReference type="ChEBI" id="CHEBI:29035"/>
        <label>2</label>
    </ligand>
</feature>
<evidence type="ECO:0000256" key="7">
    <source>
        <dbReference type="ARBA" id="ARBA00023235"/>
    </source>
</evidence>
<feature type="active site" description="Phosphoserine intermediate" evidence="8 10">
    <location>
        <position position="62"/>
    </location>
</feature>
<feature type="domain" description="Metalloenzyme" evidence="13">
    <location>
        <begin position="5"/>
        <end position="481"/>
    </location>
</feature>
<reference evidence="15 17" key="1">
    <citation type="submission" date="2014-09" db="EMBL/GenBank/DDBJ databases">
        <authorList>
            <person name="Loux Valentin"/>
            <person name="Dugat Thibaut"/>
        </authorList>
    </citation>
    <scope>NUCLEOTIDE SEQUENCE [LARGE SCALE GENOMIC DNA]</scope>
    <source>
        <strain evidence="15 17">BOV-10_179</strain>
    </source>
</reference>
<dbReference type="Gene3D" id="3.40.720.10">
    <property type="entry name" value="Alkaline Phosphatase, subunit A"/>
    <property type="match status" value="1"/>
</dbReference>
<dbReference type="UniPathway" id="UPA00109">
    <property type="reaction ID" value="UER00186"/>
</dbReference>
<feature type="domain" description="BPG-independent PGAM N-terminal" evidence="14">
    <location>
        <begin position="85"/>
        <end position="280"/>
    </location>
</feature>
<dbReference type="Proteomes" id="UP000055047">
    <property type="component" value="Unassembled WGS sequence"/>
</dbReference>
<protein>
    <recommendedName>
        <fullName evidence="8 9">2,3-bisphosphoglycerate-independent phosphoglycerate mutase</fullName>
        <shortName evidence="8">BPG-independent PGAM</shortName>
        <shortName evidence="8">Phosphoglyceromutase</shortName>
        <shortName evidence="8">iPGM</shortName>
        <ecNumber evidence="8 9">5.4.2.12</ecNumber>
    </recommendedName>
</protein>
<evidence type="ECO:0000259" key="13">
    <source>
        <dbReference type="Pfam" id="PF01676"/>
    </source>
</evidence>
<feature type="binding site" evidence="8 11">
    <location>
        <position position="121"/>
    </location>
    <ligand>
        <name>substrate</name>
    </ligand>
</feature>
<dbReference type="AlphaFoldDB" id="A0A098EDN1"/>
<evidence type="ECO:0000313" key="17">
    <source>
        <dbReference type="Proteomes" id="UP000055047"/>
    </source>
</evidence>
<keyword evidence="4 8" id="KW-0479">Metal-binding</keyword>
<dbReference type="GO" id="GO:0006096">
    <property type="term" value="P:glycolytic process"/>
    <property type="evidence" value="ECO:0007669"/>
    <property type="project" value="UniProtKB-UniRule"/>
</dbReference>
<dbReference type="InterPro" id="IPR017850">
    <property type="entry name" value="Alkaline_phosphatase_core_sf"/>
</dbReference>
<dbReference type="InterPro" id="IPR036646">
    <property type="entry name" value="PGAM_B_sf"/>
</dbReference>
<evidence type="ECO:0000256" key="6">
    <source>
        <dbReference type="ARBA" id="ARBA00023211"/>
    </source>
</evidence>
<dbReference type="Gene3D" id="3.40.1450.10">
    <property type="entry name" value="BPG-independent phosphoglycerate mutase, domain B"/>
    <property type="match status" value="1"/>
</dbReference>
<evidence type="ECO:0000256" key="8">
    <source>
        <dbReference type="HAMAP-Rule" id="MF_01038"/>
    </source>
</evidence>
<feature type="binding site" evidence="8 11">
    <location>
        <begin position="150"/>
        <end position="151"/>
    </location>
    <ligand>
        <name>substrate</name>
    </ligand>
</feature>